<dbReference type="GeneID" id="94029390"/>
<proteinExistence type="predicted"/>
<dbReference type="RefSeq" id="WP_089367144.1">
    <property type="nucleotide sequence ID" value="NZ_CP023863.1"/>
</dbReference>
<gene>
    <name evidence="1" type="ORF">SAMN06265364_1432</name>
</gene>
<dbReference type="AlphaFoldDB" id="A0A2K9H9J5"/>
<name>A0A2K9H9J5_9BACT</name>
<dbReference type="EMBL" id="FZNZ01000043">
    <property type="protein sequence ID" value="SNS11045.1"/>
    <property type="molecule type" value="Genomic_DNA"/>
</dbReference>
<organism evidence="1 2">
    <name type="scientific">Prevotella jejuni</name>
    <dbReference type="NCBI Taxonomy" id="1177574"/>
    <lineage>
        <taxon>Bacteria</taxon>
        <taxon>Pseudomonadati</taxon>
        <taxon>Bacteroidota</taxon>
        <taxon>Bacteroidia</taxon>
        <taxon>Bacteroidales</taxon>
        <taxon>Prevotellaceae</taxon>
        <taxon>Prevotella</taxon>
    </lineage>
</organism>
<dbReference type="Proteomes" id="UP000198427">
    <property type="component" value="Unassembled WGS sequence"/>
</dbReference>
<evidence type="ECO:0000313" key="2">
    <source>
        <dbReference type="Proteomes" id="UP000198427"/>
    </source>
</evidence>
<reference evidence="1 2" key="1">
    <citation type="submission" date="2017-06" db="EMBL/GenBank/DDBJ databases">
        <authorList>
            <person name="Varghese N."/>
            <person name="Submissions S."/>
        </authorList>
    </citation>
    <scope>NUCLEOTIDE SEQUENCE [LARGE SCALE GENOMIC DNA]</scope>
    <source>
        <strain evidence="1 2">DSM 26989</strain>
    </source>
</reference>
<protein>
    <submittedName>
        <fullName evidence="1">Uncharacterized protein</fullName>
    </submittedName>
</protein>
<keyword evidence="2" id="KW-1185">Reference proteome</keyword>
<dbReference type="KEGG" id="pje:CRM71_08280"/>
<accession>A0A2K9H9J5</accession>
<sequence length="193" mass="22431">MDFTSLFEYDIEQTLRKFSSNSPSVIQIRFFYRIQLNELNYILEAIHRHLDVKAIEIILPNEVLNDTKLANIIDENHNITHVILWGGSTYENSRYKQCVIERFTQSLDILNSCGFVAKKLFICNHKFYHDALRFNTCLYKKCAINSKGFLRNCPYMPHSYGHVDNLSKKELLNILESNTQVQHRTAIPSAGVA</sequence>
<dbReference type="OrthoDB" id="9808591at2"/>
<evidence type="ECO:0000313" key="1">
    <source>
        <dbReference type="EMBL" id="SNS11045.1"/>
    </source>
</evidence>
<comment type="caution">
    <text evidence="1">The sequence shown here is derived from an EMBL/GenBank/DDBJ whole genome shotgun (WGS) entry which is preliminary data.</text>
</comment>